<organism evidence="4 5">
    <name type="scientific">Abditibacterium utsteinense</name>
    <dbReference type="NCBI Taxonomy" id="1960156"/>
    <lineage>
        <taxon>Bacteria</taxon>
        <taxon>Pseudomonadati</taxon>
        <taxon>Abditibacteriota</taxon>
        <taxon>Abditibacteriia</taxon>
        <taxon>Abditibacteriales</taxon>
        <taxon>Abditibacteriaceae</taxon>
        <taxon>Abditibacterium</taxon>
    </lineage>
</organism>
<evidence type="ECO:0000256" key="1">
    <source>
        <dbReference type="ARBA" id="ARBA00022553"/>
    </source>
</evidence>
<gene>
    <name evidence="4" type="ORF">B1R32_1217</name>
</gene>
<dbReference type="EMBL" id="NIGF01000021">
    <property type="protein sequence ID" value="PQV62795.1"/>
    <property type="molecule type" value="Genomic_DNA"/>
</dbReference>
<dbReference type="Gene3D" id="3.40.50.2300">
    <property type="match status" value="1"/>
</dbReference>
<evidence type="ECO:0000313" key="4">
    <source>
        <dbReference type="EMBL" id="PQV62795.1"/>
    </source>
</evidence>
<protein>
    <submittedName>
        <fullName evidence="4">Response regulator receiver domain-containing protein</fullName>
    </submittedName>
</protein>
<evidence type="ECO:0000313" key="5">
    <source>
        <dbReference type="Proteomes" id="UP000237684"/>
    </source>
</evidence>
<feature type="domain" description="Response regulatory" evidence="3">
    <location>
        <begin position="3"/>
        <end position="118"/>
    </location>
</feature>
<accession>A0A2S8SPR9</accession>
<dbReference type="RefSeq" id="WP_106381034.1">
    <property type="nucleotide sequence ID" value="NZ_NIGF01000021.1"/>
</dbReference>
<evidence type="ECO:0000256" key="2">
    <source>
        <dbReference type="PROSITE-ProRule" id="PRU00169"/>
    </source>
</evidence>
<feature type="modified residue" description="4-aspartylphosphate" evidence="2">
    <location>
        <position position="53"/>
    </location>
</feature>
<dbReference type="SUPFAM" id="SSF52172">
    <property type="entry name" value="CheY-like"/>
    <property type="match status" value="1"/>
</dbReference>
<dbReference type="PROSITE" id="PS50110">
    <property type="entry name" value="RESPONSE_REGULATORY"/>
    <property type="match status" value="1"/>
</dbReference>
<reference evidence="4 5" key="1">
    <citation type="journal article" date="2018" name="Syst. Appl. Microbiol.">
        <title>Abditibacterium utsteinense sp. nov., the first cultivated member of candidate phylum FBP, isolated from ice-free Antarctic soil samples.</title>
        <authorList>
            <person name="Tahon G."/>
            <person name="Tytgat B."/>
            <person name="Lebbe L."/>
            <person name="Carlier A."/>
            <person name="Willems A."/>
        </authorList>
    </citation>
    <scope>NUCLEOTIDE SEQUENCE [LARGE SCALE GENOMIC DNA]</scope>
    <source>
        <strain evidence="4 5">LMG 29911</strain>
    </source>
</reference>
<dbReference type="InterPro" id="IPR050595">
    <property type="entry name" value="Bact_response_regulator"/>
</dbReference>
<comment type="caution">
    <text evidence="4">The sequence shown here is derived from an EMBL/GenBank/DDBJ whole genome shotgun (WGS) entry which is preliminary data.</text>
</comment>
<dbReference type="InterPro" id="IPR001789">
    <property type="entry name" value="Sig_transdc_resp-reg_receiver"/>
</dbReference>
<dbReference type="GO" id="GO:0000160">
    <property type="term" value="P:phosphorelay signal transduction system"/>
    <property type="evidence" value="ECO:0007669"/>
    <property type="project" value="InterPro"/>
</dbReference>
<dbReference type="CDD" id="cd00156">
    <property type="entry name" value="REC"/>
    <property type="match status" value="1"/>
</dbReference>
<dbReference type="SMART" id="SM00448">
    <property type="entry name" value="REC"/>
    <property type="match status" value="1"/>
</dbReference>
<dbReference type="InterPro" id="IPR011006">
    <property type="entry name" value="CheY-like_superfamily"/>
</dbReference>
<proteinExistence type="predicted"/>
<dbReference type="Pfam" id="PF00072">
    <property type="entry name" value="Response_reg"/>
    <property type="match status" value="1"/>
</dbReference>
<dbReference type="PANTHER" id="PTHR44591">
    <property type="entry name" value="STRESS RESPONSE REGULATOR PROTEIN 1"/>
    <property type="match status" value="1"/>
</dbReference>
<dbReference type="AlphaFoldDB" id="A0A2S8SPR9"/>
<evidence type="ECO:0000259" key="3">
    <source>
        <dbReference type="PROSITE" id="PS50110"/>
    </source>
</evidence>
<dbReference type="InParanoid" id="A0A2S8SPR9"/>
<dbReference type="PANTHER" id="PTHR44591:SF25">
    <property type="entry name" value="CHEMOTAXIS TWO-COMPONENT RESPONSE REGULATOR"/>
    <property type="match status" value="1"/>
</dbReference>
<dbReference type="OrthoDB" id="9808843at2"/>
<sequence>MAHILIIDDTQNIRKMVALTLNKANRQTQTAANGREGLEVFGDGQKWDLTLVDQQMPELQGDGFIIEARKRDPLARIVMMTAFATPELAAGVIGSGALDFLRKPFTTDTLRAAVEVALSHPRHSAPDSTFDPDPTLPKPGEANFVMPSRSYRMNGFSFWSLQAPPSEGIAPNFALGRLFQVRAPEGGFSSCFVGVTPHIRAQIENEHAGAVADDDPFWDKVCGQTLLGFLAEKAQTPLDVLPVYDVPTARRGRGAGAAA</sequence>
<dbReference type="Proteomes" id="UP000237684">
    <property type="component" value="Unassembled WGS sequence"/>
</dbReference>
<keyword evidence="1 2" id="KW-0597">Phosphoprotein</keyword>
<keyword evidence="5" id="KW-1185">Reference proteome</keyword>
<name>A0A2S8SPR9_9BACT</name>